<protein>
    <submittedName>
        <fullName evidence="7">AfsR/SARP family transcriptional regulator</fullName>
    </submittedName>
</protein>
<keyword evidence="4" id="KW-0804">Transcription</keyword>
<dbReference type="InterPro" id="IPR005158">
    <property type="entry name" value="BTAD"/>
</dbReference>
<dbReference type="InterPro" id="IPR036388">
    <property type="entry name" value="WH-like_DNA-bd_sf"/>
</dbReference>
<name>A0ABT4UAP6_9ACTN</name>
<dbReference type="InterPro" id="IPR051677">
    <property type="entry name" value="AfsR-DnrI-RedD_regulator"/>
</dbReference>
<keyword evidence="3 5" id="KW-0238">DNA-binding</keyword>
<dbReference type="PANTHER" id="PTHR35807">
    <property type="entry name" value="TRANSCRIPTIONAL REGULATOR REDD-RELATED"/>
    <property type="match status" value="1"/>
</dbReference>
<evidence type="ECO:0000259" key="6">
    <source>
        <dbReference type="PROSITE" id="PS51755"/>
    </source>
</evidence>
<dbReference type="InterPro" id="IPR011990">
    <property type="entry name" value="TPR-like_helical_dom_sf"/>
</dbReference>
<dbReference type="Gene3D" id="1.10.10.10">
    <property type="entry name" value="Winged helix-like DNA-binding domain superfamily/Winged helix DNA-binding domain"/>
    <property type="match status" value="1"/>
</dbReference>
<dbReference type="Proteomes" id="UP001527866">
    <property type="component" value="Unassembled WGS sequence"/>
</dbReference>
<evidence type="ECO:0000313" key="8">
    <source>
        <dbReference type="Proteomes" id="UP001527866"/>
    </source>
</evidence>
<evidence type="ECO:0000313" key="7">
    <source>
        <dbReference type="EMBL" id="MDA2814005.1"/>
    </source>
</evidence>
<dbReference type="EMBL" id="JAQFWQ010000100">
    <property type="protein sequence ID" value="MDA2814005.1"/>
    <property type="molecule type" value="Genomic_DNA"/>
</dbReference>
<keyword evidence="2" id="KW-0805">Transcription regulation</keyword>
<dbReference type="RefSeq" id="WP_270689231.1">
    <property type="nucleotide sequence ID" value="NZ_JAQFWQ010000100.1"/>
</dbReference>
<dbReference type="SMART" id="SM01043">
    <property type="entry name" value="BTAD"/>
    <property type="match status" value="1"/>
</dbReference>
<proteinExistence type="inferred from homology"/>
<dbReference type="InterPro" id="IPR001867">
    <property type="entry name" value="OmpR/PhoB-type_DNA-bd"/>
</dbReference>
<evidence type="ECO:0000256" key="2">
    <source>
        <dbReference type="ARBA" id="ARBA00023015"/>
    </source>
</evidence>
<dbReference type="Pfam" id="PF03704">
    <property type="entry name" value="BTAD"/>
    <property type="match status" value="1"/>
</dbReference>
<dbReference type="CDD" id="cd15831">
    <property type="entry name" value="BTAD"/>
    <property type="match status" value="1"/>
</dbReference>
<dbReference type="PANTHER" id="PTHR35807:SF1">
    <property type="entry name" value="TRANSCRIPTIONAL REGULATOR REDD"/>
    <property type="match status" value="1"/>
</dbReference>
<organism evidence="7 8">
    <name type="scientific">Nocardiopsis endophytica</name>
    <dbReference type="NCBI Taxonomy" id="3018445"/>
    <lineage>
        <taxon>Bacteria</taxon>
        <taxon>Bacillati</taxon>
        <taxon>Actinomycetota</taxon>
        <taxon>Actinomycetes</taxon>
        <taxon>Streptosporangiales</taxon>
        <taxon>Nocardiopsidaceae</taxon>
        <taxon>Nocardiopsis</taxon>
    </lineage>
</organism>
<dbReference type="SUPFAM" id="SSF48452">
    <property type="entry name" value="TPR-like"/>
    <property type="match status" value="1"/>
</dbReference>
<comment type="similarity">
    <text evidence="1">Belongs to the AfsR/DnrI/RedD regulatory family.</text>
</comment>
<dbReference type="InterPro" id="IPR016032">
    <property type="entry name" value="Sig_transdc_resp-reg_C-effctor"/>
</dbReference>
<evidence type="ECO:0000256" key="3">
    <source>
        <dbReference type="ARBA" id="ARBA00023125"/>
    </source>
</evidence>
<evidence type="ECO:0000256" key="1">
    <source>
        <dbReference type="ARBA" id="ARBA00005820"/>
    </source>
</evidence>
<dbReference type="PROSITE" id="PS51755">
    <property type="entry name" value="OMPR_PHOB"/>
    <property type="match status" value="1"/>
</dbReference>
<accession>A0ABT4UAP6</accession>
<dbReference type="SUPFAM" id="SSF46894">
    <property type="entry name" value="C-terminal effector domain of the bipartite response regulators"/>
    <property type="match status" value="1"/>
</dbReference>
<dbReference type="SMART" id="SM00862">
    <property type="entry name" value="Trans_reg_C"/>
    <property type="match status" value="1"/>
</dbReference>
<evidence type="ECO:0000256" key="5">
    <source>
        <dbReference type="PROSITE-ProRule" id="PRU01091"/>
    </source>
</evidence>
<feature type="domain" description="OmpR/PhoB-type" evidence="6">
    <location>
        <begin position="1"/>
        <end position="90"/>
    </location>
</feature>
<evidence type="ECO:0000256" key="4">
    <source>
        <dbReference type="ARBA" id="ARBA00023163"/>
    </source>
</evidence>
<gene>
    <name evidence="7" type="ORF">O4J56_25390</name>
</gene>
<feature type="DNA-binding region" description="OmpR/PhoB-type" evidence="5">
    <location>
        <begin position="1"/>
        <end position="90"/>
    </location>
</feature>
<dbReference type="Gene3D" id="1.25.40.10">
    <property type="entry name" value="Tetratricopeptide repeat domain"/>
    <property type="match status" value="1"/>
</dbReference>
<reference evidence="7 8" key="1">
    <citation type="submission" date="2023-01" db="EMBL/GenBank/DDBJ databases">
        <title>Draft genome sequence of Nocardiopsis sp. RSe5-2 isolated from halophytes.</title>
        <authorList>
            <person name="Duangmal K."/>
            <person name="Chantavorakit T."/>
        </authorList>
    </citation>
    <scope>NUCLEOTIDE SEQUENCE [LARGE SCALE GENOMIC DNA]</scope>
    <source>
        <strain evidence="7 8">RSe5-2</strain>
    </source>
</reference>
<keyword evidence="8" id="KW-1185">Reference proteome</keyword>
<sequence length="236" mass="25069">MRFGVLGPLAVHGNDGGPVAVPEGKVRALLADLLVHGGRPVPADRLVEDLWPKDPPGRPLNTLQTKVSQLRKFVGADRVVLSPAGYRLRVEEGEVDADRFERAAAAGSPGALAEGLGLWRGPAYAEFAEAPFARAEAARLEELRLTAVEELAAARAESGGAAAMAGELGELARAHPLRERLHGLYMLALYQAGRQGEALEAYEGLRRRLREELGVDPGPEAAGVHARLLHGRVPAA</sequence>
<comment type="caution">
    <text evidence="7">The sequence shown here is derived from an EMBL/GenBank/DDBJ whole genome shotgun (WGS) entry which is preliminary data.</text>
</comment>